<accession>A0A9W6PZH0</accession>
<dbReference type="EMBL" id="BSRZ01000017">
    <property type="protein sequence ID" value="GLW66757.1"/>
    <property type="molecule type" value="Genomic_DNA"/>
</dbReference>
<evidence type="ECO:0000313" key="2">
    <source>
        <dbReference type="EMBL" id="GLW66757.1"/>
    </source>
</evidence>
<feature type="region of interest" description="Disordered" evidence="1">
    <location>
        <begin position="1"/>
        <end position="107"/>
    </location>
</feature>
<sequence>MVAPRPDGAASRIERSPQADETRRDQHEWIVRKRVAGASETSANRERIMISGEEARAAAEAGTADKAPAQKKTTAPPTAAPEPTLMAGSPGEPRGQRPEEFNPDDFE</sequence>
<name>A0A9W6PZH0_9ACTN</name>
<evidence type="ECO:0000256" key="1">
    <source>
        <dbReference type="SAM" id="MobiDB-lite"/>
    </source>
</evidence>
<organism evidence="2 3">
    <name type="scientific">Actinomadura rubrobrunea</name>
    <dbReference type="NCBI Taxonomy" id="115335"/>
    <lineage>
        <taxon>Bacteria</taxon>
        <taxon>Bacillati</taxon>
        <taxon>Actinomycetota</taxon>
        <taxon>Actinomycetes</taxon>
        <taxon>Streptosporangiales</taxon>
        <taxon>Thermomonosporaceae</taxon>
        <taxon>Actinomadura</taxon>
    </lineage>
</organism>
<feature type="compositionally biased region" description="Basic and acidic residues" evidence="1">
    <location>
        <begin position="43"/>
        <end position="57"/>
    </location>
</feature>
<gene>
    <name evidence="2" type="ORF">Arub01_50010</name>
</gene>
<feature type="compositionally biased region" description="Basic and acidic residues" evidence="1">
    <location>
        <begin position="12"/>
        <end position="31"/>
    </location>
</feature>
<proteinExistence type="predicted"/>
<reference evidence="2" key="1">
    <citation type="submission" date="2023-02" db="EMBL/GenBank/DDBJ databases">
        <title>Actinomadura rubrobrunea NBRC 14622.</title>
        <authorList>
            <person name="Ichikawa N."/>
            <person name="Sato H."/>
            <person name="Tonouchi N."/>
        </authorList>
    </citation>
    <scope>NUCLEOTIDE SEQUENCE</scope>
    <source>
        <strain evidence="2">NBRC 14622</strain>
    </source>
</reference>
<comment type="caution">
    <text evidence="2">The sequence shown here is derived from an EMBL/GenBank/DDBJ whole genome shotgun (WGS) entry which is preliminary data.</text>
</comment>
<dbReference type="Proteomes" id="UP001165124">
    <property type="component" value="Unassembled WGS sequence"/>
</dbReference>
<feature type="compositionally biased region" description="Low complexity" evidence="1">
    <location>
        <begin position="58"/>
        <end position="84"/>
    </location>
</feature>
<evidence type="ECO:0000313" key="3">
    <source>
        <dbReference type="Proteomes" id="UP001165124"/>
    </source>
</evidence>
<dbReference type="AlphaFoldDB" id="A0A9W6PZH0"/>
<protein>
    <submittedName>
        <fullName evidence="2">Uncharacterized protein</fullName>
    </submittedName>
</protein>
<keyword evidence="3" id="KW-1185">Reference proteome</keyword>